<dbReference type="RefSeq" id="WP_132494295.1">
    <property type="nucleotide sequence ID" value="NZ_SMAS01000001.1"/>
</dbReference>
<reference evidence="1 2" key="1">
    <citation type="submission" date="2019-03" db="EMBL/GenBank/DDBJ databases">
        <title>Genomic analyses of the natural microbiome of Caenorhabditis elegans.</title>
        <authorList>
            <person name="Samuel B."/>
        </authorList>
    </citation>
    <scope>NUCLEOTIDE SEQUENCE [LARGE SCALE GENOMIC DNA]</scope>
    <source>
        <strain evidence="1 2">JUb102</strain>
    </source>
</reference>
<gene>
    <name evidence="1" type="ORF">EC835_101105</name>
</gene>
<dbReference type="EMBL" id="SMAS01000001">
    <property type="protein sequence ID" value="TCT38112.1"/>
    <property type="molecule type" value="Genomic_DNA"/>
</dbReference>
<name>A0A4R3NQ28_9GAMM</name>
<organism evidence="1 2">
    <name type="scientific">Providencia alcalifaciens</name>
    <dbReference type="NCBI Taxonomy" id="126385"/>
    <lineage>
        <taxon>Bacteria</taxon>
        <taxon>Pseudomonadati</taxon>
        <taxon>Pseudomonadota</taxon>
        <taxon>Gammaproteobacteria</taxon>
        <taxon>Enterobacterales</taxon>
        <taxon>Morganellaceae</taxon>
        <taxon>Providencia</taxon>
    </lineage>
</organism>
<comment type="caution">
    <text evidence="1">The sequence shown here is derived from an EMBL/GenBank/DDBJ whole genome shotgun (WGS) entry which is preliminary data.</text>
</comment>
<accession>A0A4R3NQ28</accession>
<evidence type="ECO:0000313" key="1">
    <source>
        <dbReference type="EMBL" id="TCT38112.1"/>
    </source>
</evidence>
<protein>
    <submittedName>
        <fullName evidence="1">Uncharacterized protein</fullName>
    </submittedName>
</protein>
<proteinExistence type="predicted"/>
<dbReference type="AlphaFoldDB" id="A0A4R3NQ28"/>
<evidence type="ECO:0000313" key="2">
    <source>
        <dbReference type="Proteomes" id="UP000295055"/>
    </source>
</evidence>
<dbReference type="Proteomes" id="UP000295055">
    <property type="component" value="Unassembled WGS sequence"/>
</dbReference>
<sequence length="317" mass="36689">MDTKNLNKVNHKLEMDRFYTESSGYVKGFNKSSENLKKVITDNNLGYFNAFERDALNVGIINENELNTIIIYLDDTWWYHIDLENECREYDRLLGNIRDYIYNGQSTEKDLDEILEKINRLEEFELTPPEFTQELKVISSKLPEEGRYLLTKSQNQILATQHSIANLRKTIDELNDSIKEFNETGKYTGFNHISDLEQHGEVIIERRAYVHEQSKKLASGNLNHDDIVDVKANIDKANNDILNNIYMVSQKLDILDSNGVRVLHNSVGIPEYIDVTHDIMSDNLSITMAGFKVYDSTTILNMANYYTLEPILPITVY</sequence>